<sequence>MILTFTPNPAIDATLVIDEPLSRGEVHRPSQALRNPGGKGVNVSHALVKAGVETTALVPAAPTDTFVNLANASNIPLMPVAVQGNVRTNTAITEPDGTTTKVNELGAPLIPADVQRLADQLLTASADARAVVLAGSLPPGAPVDWYPQLVKMLRSQNPALLIAVDTSDDPLVQLGQQLRTSAPNVLKPNAFEVAQLTGDDGYALEASAEAGDFIPVFEAGKQLLAAGIDELLITLGGAGACLVTREGAWSATPPPTEVHSTVGAGDSSLAGYLIGRVSGLEFPECLRLAVAYGSAAAGLPGTEIPTREQANISQTIVSQL</sequence>
<dbReference type="Pfam" id="PF00294">
    <property type="entry name" value="PfkB"/>
    <property type="match status" value="1"/>
</dbReference>
<evidence type="ECO:0000256" key="2">
    <source>
        <dbReference type="ARBA" id="ARBA00022679"/>
    </source>
</evidence>
<dbReference type="PANTHER" id="PTHR46566:SF2">
    <property type="entry name" value="ATP-DEPENDENT 6-PHOSPHOFRUCTOKINASE ISOZYME 2"/>
    <property type="match status" value="1"/>
</dbReference>
<dbReference type="NCBIfam" id="TIGR03168">
    <property type="entry name" value="1-PFK"/>
    <property type="match status" value="1"/>
</dbReference>
<gene>
    <name evidence="8" type="ORF">QP027_06475</name>
</gene>
<keyword evidence="3" id="KW-0547">Nucleotide-binding</keyword>
<evidence type="ECO:0000256" key="4">
    <source>
        <dbReference type="ARBA" id="ARBA00022777"/>
    </source>
</evidence>
<reference evidence="8 9" key="1">
    <citation type="submission" date="2023-05" db="EMBL/GenBank/DDBJ databases">
        <title>Corynebacterium suedekumii sp. nov. and Corynebacterium breve sp. nov. isolated from raw cow's milk.</title>
        <authorList>
            <person name="Baer M.K."/>
            <person name="Mehl L."/>
            <person name="Hellmuth R."/>
            <person name="Marke G."/>
            <person name="Lipski A."/>
        </authorList>
    </citation>
    <scope>NUCLEOTIDE SEQUENCE [LARGE SCALE GENOMIC DNA]</scope>
    <source>
        <strain evidence="8 9">R4</strain>
    </source>
</reference>
<evidence type="ECO:0000313" key="8">
    <source>
        <dbReference type="EMBL" id="WIM66782.1"/>
    </source>
</evidence>
<name>A0ABY8VCD9_9CORY</name>
<dbReference type="CDD" id="cd01164">
    <property type="entry name" value="FruK_PfkB_like"/>
    <property type="match status" value="1"/>
</dbReference>
<dbReference type="Gene3D" id="3.40.1190.20">
    <property type="match status" value="1"/>
</dbReference>
<protein>
    <submittedName>
        <fullName evidence="8">1-phosphofructokinase family hexose kinase</fullName>
    </submittedName>
</protein>
<dbReference type="InterPro" id="IPR011611">
    <property type="entry name" value="PfkB_dom"/>
</dbReference>
<keyword evidence="2 6" id="KW-0808">Transferase</keyword>
<dbReference type="InterPro" id="IPR017583">
    <property type="entry name" value="Tagatose/fructose_Pkinase"/>
</dbReference>
<dbReference type="PANTHER" id="PTHR46566">
    <property type="entry name" value="1-PHOSPHOFRUCTOKINASE-RELATED"/>
    <property type="match status" value="1"/>
</dbReference>
<evidence type="ECO:0000313" key="9">
    <source>
        <dbReference type="Proteomes" id="UP001225598"/>
    </source>
</evidence>
<accession>A0ABY8VCD9</accession>
<dbReference type="InterPro" id="IPR002173">
    <property type="entry name" value="Carboh/pur_kinase_PfkB_CS"/>
</dbReference>
<evidence type="ECO:0000256" key="1">
    <source>
        <dbReference type="ARBA" id="ARBA00010688"/>
    </source>
</evidence>
<dbReference type="Proteomes" id="UP001225598">
    <property type="component" value="Chromosome"/>
</dbReference>
<organism evidence="8 9">
    <name type="scientific">Corynebacterium breve</name>
    <dbReference type="NCBI Taxonomy" id="3049799"/>
    <lineage>
        <taxon>Bacteria</taxon>
        <taxon>Bacillati</taxon>
        <taxon>Actinomycetota</taxon>
        <taxon>Actinomycetes</taxon>
        <taxon>Mycobacteriales</taxon>
        <taxon>Corynebacteriaceae</taxon>
        <taxon>Corynebacterium</taxon>
    </lineage>
</organism>
<dbReference type="EMBL" id="CP126969">
    <property type="protein sequence ID" value="WIM66782.1"/>
    <property type="molecule type" value="Genomic_DNA"/>
</dbReference>
<dbReference type="InterPro" id="IPR029056">
    <property type="entry name" value="Ribokinase-like"/>
</dbReference>
<dbReference type="SUPFAM" id="SSF53613">
    <property type="entry name" value="Ribokinase-like"/>
    <property type="match status" value="1"/>
</dbReference>
<keyword evidence="9" id="KW-1185">Reference proteome</keyword>
<dbReference type="PIRSF" id="PIRSF000535">
    <property type="entry name" value="1PFK/6PFK/LacC"/>
    <property type="match status" value="1"/>
</dbReference>
<evidence type="ECO:0000259" key="7">
    <source>
        <dbReference type="Pfam" id="PF00294"/>
    </source>
</evidence>
<dbReference type="PROSITE" id="PS00584">
    <property type="entry name" value="PFKB_KINASES_2"/>
    <property type="match status" value="1"/>
</dbReference>
<proteinExistence type="inferred from homology"/>
<keyword evidence="5" id="KW-0067">ATP-binding</keyword>
<evidence type="ECO:0000256" key="6">
    <source>
        <dbReference type="PIRNR" id="PIRNR000535"/>
    </source>
</evidence>
<comment type="similarity">
    <text evidence="1">Belongs to the carbohydrate kinase PfkB family.</text>
</comment>
<dbReference type="RefSeq" id="WP_284823419.1">
    <property type="nucleotide sequence ID" value="NZ_CP126969.1"/>
</dbReference>
<evidence type="ECO:0000256" key="3">
    <source>
        <dbReference type="ARBA" id="ARBA00022741"/>
    </source>
</evidence>
<keyword evidence="4" id="KW-0418">Kinase</keyword>
<feature type="domain" description="Carbohydrate kinase PfkB" evidence="7">
    <location>
        <begin position="16"/>
        <end position="305"/>
    </location>
</feature>
<evidence type="ECO:0000256" key="5">
    <source>
        <dbReference type="ARBA" id="ARBA00022840"/>
    </source>
</evidence>